<proteinExistence type="predicted"/>
<comment type="caution">
    <text evidence="2">The sequence shown here is derived from an EMBL/GenBank/DDBJ whole genome shotgun (WGS) entry which is preliminary data.</text>
</comment>
<dbReference type="CDD" id="cd03801">
    <property type="entry name" value="GT4_PimA-like"/>
    <property type="match status" value="1"/>
</dbReference>
<evidence type="ECO:0000313" key="2">
    <source>
        <dbReference type="EMBL" id="MBE1607321.1"/>
    </source>
</evidence>
<protein>
    <submittedName>
        <fullName evidence="2">Glycosyltransferase involved in cell wall biosynthesis</fullName>
    </submittedName>
</protein>
<sequence>MTAIALNTMCLVADGRSIHARRWAMHLTRAGITGTLLSSRRLPRAQRWAWRSNCGGFRVIEPTDAWNVGRQTILAGMNSSLPRRVVRPPLARSASGRGRPGDPRPTDVAAGDGGVETTLDLWAASRLARRLEALHGEQPLTLVHALRIPFEGISATLADVGVPMVVSTWGQDLQAQARGRIAEHARRTLTRCDGFMADISSDVPLAESFGLPASTPRLVVPGNMGLDVPVLRAVLARGPQGERRPLVVYPRGISAFVDAATFLETIPGVLRKRPDARIVCVGIGRDQRAVEQAHAFGTSVELLDFMSQDELWKLFAHASVIVSPGHSAGLPTSVLEATALGAVPVVYQLPYAEELMAAPVQGYAVPHGDVGALTAATVEALTVPATARRANSETVLARYGAEPNLERVMEFYDQLVR</sequence>
<dbReference type="Pfam" id="PF13692">
    <property type="entry name" value="Glyco_trans_1_4"/>
    <property type="match status" value="1"/>
</dbReference>
<dbReference type="Proteomes" id="UP000638648">
    <property type="component" value="Unassembled WGS sequence"/>
</dbReference>
<dbReference type="PANTHER" id="PTHR12526:SF600">
    <property type="entry name" value="GLYCOSYL TRANSFERASE GROUP 1"/>
    <property type="match status" value="1"/>
</dbReference>
<dbReference type="RefSeq" id="WP_192751287.1">
    <property type="nucleotide sequence ID" value="NZ_BAABJL010000039.1"/>
</dbReference>
<name>A0A927RJL0_9ACTN</name>
<accession>A0A927RJL0</accession>
<feature type="region of interest" description="Disordered" evidence="1">
    <location>
        <begin position="85"/>
        <end position="112"/>
    </location>
</feature>
<dbReference type="EMBL" id="JADBEM010000001">
    <property type="protein sequence ID" value="MBE1607321.1"/>
    <property type="molecule type" value="Genomic_DNA"/>
</dbReference>
<evidence type="ECO:0000256" key="1">
    <source>
        <dbReference type="SAM" id="MobiDB-lite"/>
    </source>
</evidence>
<dbReference type="GO" id="GO:0016757">
    <property type="term" value="F:glycosyltransferase activity"/>
    <property type="evidence" value="ECO:0007669"/>
    <property type="project" value="TreeGrafter"/>
</dbReference>
<dbReference type="Gene3D" id="3.40.50.2000">
    <property type="entry name" value="Glycogen Phosphorylase B"/>
    <property type="match status" value="2"/>
</dbReference>
<dbReference type="SUPFAM" id="SSF53756">
    <property type="entry name" value="UDP-Glycosyltransferase/glycogen phosphorylase"/>
    <property type="match status" value="1"/>
</dbReference>
<gene>
    <name evidence="2" type="ORF">HEB94_004169</name>
</gene>
<reference evidence="2" key="1">
    <citation type="submission" date="2020-10" db="EMBL/GenBank/DDBJ databases">
        <title>Sequencing the genomes of 1000 actinobacteria strains.</title>
        <authorList>
            <person name="Klenk H.-P."/>
        </authorList>
    </citation>
    <scope>NUCLEOTIDE SEQUENCE</scope>
    <source>
        <strain evidence="2">DSM 45354</strain>
    </source>
</reference>
<dbReference type="AlphaFoldDB" id="A0A927RJL0"/>
<organism evidence="2 3">
    <name type="scientific">Actinopolymorpha pittospori</name>
    <dbReference type="NCBI Taxonomy" id="648752"/>
    <lineage>
        <taxon>Bacteria</taxon>
        <taxon>Bacillati</taxon>
        <taxon>Actinomycetota</taxon>
        <taxon>Actinomycetes</taxon>
        <taxon>Propionibacteriales</taxon>
        <taxon>Actinopolymorphaceae</taxon>
        <taxon>Actinopolymorpha</taxon>
    </lineage>
</organism>
<keyword evidence="3" id="KW-1185">Reference proteome</keyword>
<evidence type="ECO:0000313" key="3">
    <source>
        <dbReference type="Proteomes" id="UP000638648"/>
    </source>
</evidence>
<dbReference type="PANTHER" id="PTHR12526">
    <property type="entry name" value="GLYCOSYLTRANSFERASE"/>
    <property type="match status" value="1"/>
</dbReference>
<feature type="compositionally biased region" description="Low complexity" evidence="1">
    <location>
        <begin position="85"/>
        <end position="94"/>
    </location>
</feature>